<dbReference type="CDD" id="cd02440">
    <property type="entry name" value="AdoMet_MTases"/>
    <property type="match status" value="1"/>
</dbReference>
<evidence type="ECO:0000256" key="1">
    <source>
        <dbReference type="ARBA" id="ARBA00008361"/>
    </source>
</evidence>
<dbReference type="EMBL" id="JANBOJ010000004">
    <property type="protein sequence ID" value="KAJ1725483.1"/>
    <property type="molecule type" value="Genomic_DNA"/>
</dbReference>
<keyword evidence="2 5" id="KW-0489">Methyltransferase</keyword>
<reference evidence="5" key="1">
    <citation type="submission" date="2022-07" db="EMBL/GenBank/DDBJ databases">
        <title>Phylogenomic reconstructions and comparative analyses of Kickxellomycotina fungi.</title>
        <authorList>
            <person name="Reynolds N.K."/>
            <person name="Stajich J.E."/>
            <person name="Barry K."/>
            <person name="Grigoriev I.V."/>
            <person name="Crous P."/>
            <person name="Smith M.E."/>
        </authorList>
    </citation>
    <scope>NUCLEOTIDE SEQUENCE</scope>
    <source>
        <strain evidence="5">NBRC 32514</strain>
    </source>
</reference>
<dbReference type="SUPFAM" id="SSF53335">
    <property type="entry name" value="S-adenosyl-L-methionine-dependent methyltransferases"/>
    <property type="match status" value="1"/>
</dbReference>
<name>A0A9W7Y7R1_9FUNG</name>
<proteinExistence type="inferred from homology"/>
<dbReference type="Pfam" id="PF08241">
    <property type="entry name" value="Methyltransf_11"/>
    <property type="match status" value="1"/>
</dbReference>
<dbReference type="InterPro" id="IPR029063">
    <property type="entry name" value="SAM-dependent_MTases_sf"/>
</dbReference>
<evidence type="ECO:0000256" key="3">
    <source>
        <dbReference type="ARBA" id="ARBA00022679"/>
    </source>
</evidence>
<keyword evidence="6" id="KW-1185">Reference proteome</keyword>
<dbReference type="GO" id="GO:0032259">
    <property type="term" value="P:methylation"/>
    <property type="evidence" value="ECO:0007669"/>
    <property type="project" value="UniProtKB-KW"/>
</dbReference>
<protein>
    <submittedName>
        <fullName evidence="5">Trans-aconitate methyltransferase 1</fullName>
        <ecNumber evidence="5">2.1.1.145</ecNumber>
    </submittedName>
</protein>
<accession>A0A9W7Y7R1</accession>
<dbReference type="EC" id="2.1.1.145" evidence="5"/>
<dbReference type="InterPro" id="IPR013216">
    <property type="entry name" value="Methyltransf_11"/>
</dbReference>
<dbReference type="PANTHER" id="PTHR44942:SF4">
    <property type="entry name" value="METHYLTRANSFERASE TYPE 11 DOMAIN-CONTAINING PROTEIN"/>
    <property type="match status" value="1"/>
</dbReference>
<evidence type="ECO:0000256" key="2">
    <source>
        <dbReference type="ARBA" id="ARBA00022603"/>
    </source>
</evidence>
<dbReference type="AlphaFoldDB" id="A0A9W7Y7R1"/>
<dbReference type="GO" id="GO:0046547">
    <property type="term" value="F:trans-aconitate 3-methyltransferase activity"/>
    <property type="evidence" value="ECO:0007669"/>
    <property type="project" value="UniProtKB-EC"/>
</dbReference>
<feature type="domain" description="Methyltransferase type 11" evidence="4">
    <location>
        <begin position="45"/>
        <end position="138"/>
    </location>
</feature>
<evidence type="ECO:0000313" key="5">
    <source>
        <dbReference type="EMBL" id="KAJ1725483.1"/>
    </source>
</evidence>
<evidence type="ECO:0000313" key="6">
    <source>
        <dbReference type="Proteomes" id="UP001149813"/>
    </source>
</evidence>
<comment type="caution">
    <text evidence="5">The sequence shown here is derived from an EMBL/GenBank/DDBJ whole genome shotgun (WGS) entry which is preliminary data.</text>
</comment>
<dbReference type="Gene3D" id="3.40.50.150">
    <property type="entry name" value="Vaccinia Virus protein VP39"/>
    <property type="match status" value="1"/>
</dbReference>
<gene>
    <name evidence="5" type="primary">TMT1_1</name>
    <name evidence="5" type="ORF">LPJ53_000298</name>
</gene>
<organism evidence="5 6">
    <name type="scientific">Coemansia erecta</name>
    <dbReference type="NCBI Taxonomy" id="147472"/>
    <lineage>
        <taxon>Eukaryota</taxon>
        <taxon>Fungi</taxon>
        <taxon>Fungi incertae sedis</taxon>
        <taxon>Zoopagomycota</taxon>
        <taxon>Kickxellomycotina</taxon>
        <taxon>Kickxellomycetes</taxon>
        <taxon>Kickxellales</taxon>
        <taxon>Kickxellaceae</taxon>
        <taxon>Coemansia</taxon>
    </lineage>
</organism>
<dbReference type="Proteomes" id="UP001149813">
    <property type="component" value="Unassembled WGS sequence"/>
</dbReference>
<dbReference type="InterPro" id="IPR051052">
    <property type="entry name" value="Diverse_substrate_MTase"/>
</dbReference>
<comment type="similarity">
    <text evidence="1">Belongs to the methyltransferase superfamily.</text>
</comment>
<evidence type="ECO:0000259" key="4">
    <source>
        <dbReference type="Pfam" id="PF08241"/>
    </source>
</evidence>
<keyword evidence="3 5" id="KW-0808">Transferase</keyword>
<sequence>MATYSTPAYNSANYQADRPRYRDSLVDRILDFHKKTPGAATDLAVDVATGTGIFARQLQRGFTKVIGTDISENMLDSARKADAESEIEYVQSPAERLSFLEDHSVDVITVATGAHWIEVDKFVAEAKRVLKPTGSFVIFGYPGFAHFVDYPQCDKMLKDYGLGDDKLGSYWDAGRELLVAGYRRYHQAFVNNNWSDISRRIYPDTFDKEESKEIQPILGDGPVVMDFQVTWRTLLAFLKTWSTLAIYHKKYPERENAADVIVREMMSAAGATDMDEKLNIEWEEVLLMAHPPSQ</sequence>
<dbReference type="OrthoDB" id="10027013at2759"/>
<dbReference type="PANTHER" id="PTHR44942">
    <property type="entry name" value="METHYLTRANSF_11 DOMAIN-CONTAINING PROTEIN"/>
    <property type="match status" value="1"/>
</dbReference>